<evidence type="ECO:0000313" key="1">
    <source>
        <dbReference type="EMBL" id="KAG0418256.1"/>
    </source>
</evidence>
<proteinExistence type="predicted"/>
<keyword evidence="2" id="KW-1185">Reference proteome</keyword>
<comment type="caution">
    <text evidence="1">The sequence shown here is derived from an EMBL/GenBank/DDBJ whole genome shotgun (WGS) entry which is preliminary data.</text>
</comment>
<dbReference type="EMBL" id="JABSTQ010010752">
    <property type="protein sequence ID" value="KAG0418256.1"/>
    <property type="molecule type" value="Genomic_DNA"/>
</dbReference>
<reference evidence="1 2" key="1">
    <citation type="journal article" date="2020" name="Cell">
        <title>Large-Scale Comparative Analyses of Tick Genomes Elucidate Their Genetic Diversity and Vector Capacities.</title>
        <authorList>
            <consortium name="Tick Genome and Microbiome Consortium (TIGMIC)"/>
            <person name="Jia N."/>
            <person name="Wang J."/>
            <person name="Shi W."/>
            <person name="Du L."/>
            <person name="Sun Y."/>
            <person name="Zhan W."/>
            <person name="Jiang J.F."/>
            <person name="Wang Q."/>
            <person name="Zhang B."/>
            <person name="Ji P."/>
            <person name="Bell-Sakyi L."/>
            <person name="Cui X.M."/>
            <person name="Yuan T.T."/>
            <person name="Jiang B.G."/>
            <person name="Yang W.F."/>
            <person name="Lam T.T."/>
            <person name="Chang Q.C."/>
            <person name="Ding S.J."/>
            <person name="Wang X.J."/>
            <person name="Zhu J.G."/>
            <person name="Ruan X.D."/>
            <person name="Zhao L."/>
            <person name="Wei J.T."/>
            <person name="Ye R.Z."/>
            <person name="Que T.C."/>
            <person name="Du C.H."/>
            <person name="Zhou Y.H."/>
            <person name="Cheng J.X."/>
            <person name="Dai P.F."/>
            <person name="Guo W.B."/>
            <person name="Han X.H."/>
            <person name="Huang E.J."/>
            <person name="Li L.F."/>
            <person name="Wei W."/>
            <person name="Gao Y.C."/>
            <person name="Liu J.Z."/>
            <person name="Shao H.Z."/>
            <person name="Wang X."/>
            <person name="Wang C.C."/>
            <person name="Yang T.C."/>
            <person name="Huo Q.B."/>
            <person name="Li W."/>
            <person name="Chen H.Y."/>
            <person name="Chen S.E."/>
            <person name="Zhou L.G."/>
            <person name="Ni X.B."/>
            <person name="Tian J.H."/>
            <person name="Sheng Y."/>
            <person name="Liu T."/>
            <person name="Pan Y.S."/>
            <person name="Xia L.Y."/>
            <person name="Li J."/>
            <person name="Zhao F."/>
            <person name="Cao W.C."/>
        </authorList>
    </citation>
    <scope>NUCLEOTIDE SEQUENCE [LARGE SCALE GENOMIC DNA]</scope>
    <source>
        <strain evidence="1">Iper-2018</strain>
    </source>
</reference>
<evidence type="ECO:0000313" key="2">
    <source>
        <dbReference type="Proteomes" id="UP000805193"/>
    </source>
</evidence>
<gene>
    <name evidence="1" type="ORF">HPB47_005011</name>
</gene>
<organism evidence="1 2">
    <name type="scientific">Ixodes persulcatus</name>
    <name type="common">Taiga tick</name>
    <dbReference type="NCBI Taxonomy" id="34615"/>
    <lineage>
        <taxon>Eukaryota</taxon>
        <taxon>Metazoa</taxon>
        <taxon>Ecdysozoa</taxon>
        <taxon>Arthropoda</taxon>
        <taxon>Chelicerata</taxon>
        <taxon>Arachnida</taxon>
        <taxon>Acari</taxon>
        <taxon>Parasitiformes</taxon>
        <taxon>Ixodida</taxon>
        <taxon>Ixodoidea</taxon>
        <taxon>Ixodidae</taxon>
        <taxon>Ixodinae</taxon>
        <taxon>Ixodes</taxon>
    </lineage>
</organism>
<sequence>MMSKEKRVVPVDHCSPLRTGGTPGHTSARPHTSLMWTGGLDGHPSPLGASGSRDHTLFPWGRIGSPVRVVPADHPTTRPRTHFFEGFPNLDLARYRRASSAPRDEVLLSCNEPLTFGWSFCVVSRMSCSSLSVLWYRTSQPQPICSFRRWCFFVPCLDRKEKKRTIISNPDAHGEEGLRRPAPLLPAAGFFAGVPTAVSPASVLFTTMGHVWIVRLKWTAAKEKLMMSGNFKVKGGERQAKEDTNELVMDEQEAEQAAAPSTQASVASATSKATVTASKECEGKPDGGKQPFVVTAAAETRTAKLQDTMGDFEHSAGSDAATVEAAAEKTATCKEKEVAPENSTSEEMPLDAIASKRRLEDLGASSAAAGEQALRRLEYQWKLARKKDAIRHTAARLRGIVKTGCQSGAAHNGSEESHVTGAPLRRNAGTHFSRANKSVSGPRRCKRCTLTAMFPEKWLFDASGYQILALQICDRALYGFVVELPGIASIEESML</sequence>
<protein>
    <submittedName>
        <fullName evidence="1">Uncharacterized protein</fullName>
    </submittedName>
</protein>
<accession>A0AC60PE50</accession>
<name>A0AC60PE50_IXOPE</name>
<dbReference type="Proteomes" id="UP000805193">
    <property type="component" value="Unassembled WGS sequence"/>
</dbReference>